<comment type="caution">
    <text evidence="1">The sequence shown here is derived from an EMBL/GenBank/DDBJ whole genome shotgun (WGS) entry which is preliminary data.</text>
</comment>
<reference evidence="1" key="1">
    <citation type="submission" date="2019-08" db="EMBL/GenBank/DDBJ databases">
        <authorList>
            <person name="Kucharzyk K."/>
            <person name="Murdoch R.W."/>
            <person name="Higgins S."/>
            <person name="Loffler F."/>
        </authorList>
    </citation>
    <scope>NUCLEOTIDE SEQUENCE</scope>
</reference>
<dbReference type="EMBL" id="VSSQ01002304">
    <property type="protein sequence ID" value="MPM14588.1"/>
    <property type="molecule type" value="Genomic_DNA"/>
</dbReference>
<gene>
    <name evidence="1" type="ORF">SDC9_60952</name>
</gene>
<organism evidence="1">
    <name type="scientific">bioreactor metagenome</name>
    <dbReference type="NCBI Taxonomy" id="1076179"/>
    <lineage>
        <taxon>unclassified sequences</taxon>
        <taxon>metagenomes</taxon>
        <taxon>ecological metagenomes</taxon>
    </lineage>
</organism>
<proteinExistence type="predicted"/>
<name>A0A644XFN0_9ZZZZ</name>
<dbReference type="AlphaFoldDB" id="A0A644XFN0"/>
<sequence>MSRSVDDVDLRSFPSDVCCSTCDGDTTLTLQLHAIHGGANAILTTNFMNFVDLIAVVEDAFGERSLTRIDVGTDSDVPQVLQVSHTI</sequence>
<evidence type="ECO:0000313" key="1">
    <source>
        <dbReference type="EMBL" id="MPM14588.1"/>
    </source>
</evidence>
<accession>A0A644XFN0</accession>
<dbReference type="AntiFam" id="ANF00072">
    <property type="entry name" value="Shadow ORF (opposite TypA)"/>
</dbReference>
<protein>
    <submittedName>
        <fullName evidence="1">Uncharacterized protein</fullName>
    </submittedName>
</protein>